<dbReference type="Pfam" id="PF12705">
    <property type="entry name" value="PDDEXK_1"/>
    <property type="match status" value="1"/>
</dbReference>
<sequence length="1096" mass="120575">MTRRTLAGPSHALLERAAFDTLSSTVGDTPSSLLYLARSAHAERRTRDRWRAYGPSAALSVESFDSVVGDCHERERYVGRATHVDQPLRDRLVELAVEELDDPSNPLHSADLAASGLCAQVEDLLSLFEFADLLSPEAVRARLEAEGLDLQAETATAVAETFADARETVLADHAAETFRAERYHRVVETDTPLDSLLPSVDAVVLGGFSLFSPLEKRLVERLADTWPTVALVPQMTPDEDAVGIDRGAERALSAYREMGFEYESVDTEPSGRLAAARSLYRPTGVAETDGPVDGIDLVRPETVPGELRHVARDLRERIADGTPPERLGVVLTAPGAYRERLVETLEQYDVPATLAVERSFGETALGEVLASLSSLSREDPTLETVTALYSNPLVDPDLPEGAVAELGRVGARLRSPRLTTAHHHLDGPLAAAVRSFVTDAQRLRETSLADLSERIDALLERLGVPDRIDDLPRTPRAKTERDARKRLDRTLETLAATDGHADLDRGDAVDRLDRALAGLTLEADDTREDHVVVCGLDEAAAHEFDHTYLLGLTAGHFPKNAERLAFTRPINEAHPDFEQADTQQRARYHVGLLLASDASLTLSVPERDLSGDPYVEADVVTELRRVTDLAFEPVDHTDTRPGSREDVQRSLARRFAHETVEEYTPDVDRAAEMGAFDELRRRRTQQGVACAAARASPALTAYDGQLSAETVAALHGTDEREPYSASRLETYATCGFEYYVRRVLGIEDPDEVGLEPDARARGGFVHDVLERYYVGLQGVPGDPVALVGDRAREGHLLDVALETLDERFDADPTAFQREWLVGVFAGLDDPAENPYHGEDGFGSPERGLLVRFLDHEFDEVSKATPRPAWFEARVGDSPYDDREPLQRDPVRIQTAVGEVPIHGMVDRIDAVPGTQPTELVVRDYKTGGTPSETDTLGGTAFQLPLYALLAEGVLDDVETVGGAYYQVKPPTGVNHRKGLVGSDELTDYARTSDSEKPQTTWRYPLFQTHEAFRRFVEEETPRRLGRLADGITEGRFQPTLVDSGTAGCRYCGYADVCDVRHHRRRDVVDWIDDAGHGAYVPLATRDGDLAETLEVE</sequence>
<dbReference type="KEGG" id="ssai:N0B31_14820"/>
<dbReference type="GO" id="GO:0006281">
    <property type="term" value="P:DNA repair"/>
    <property type="evidence" value="ECO:0007669"/>
    <property type="project" value="UniProtKB-KW"/>
</dbReference>
<reference evidence="10" key="1">
    <citation type="submission" date="2022-09" db="EMBL/GenBank/DDBJ databases">
        <title>Diverse halophilic archaea isolated from saline environments.</title>
        <authorList>
            <person name="Cui H.-L."/>
        </authorList>
    </citation>
    <scope>NUCLEOTIDE SEQUENCE</scope>
    <source>
        <strain evidence="10">ZS-35-S2</strain>
    </source>
</reference>
<dbReference type="InterPro" id="IPR027417">
    <property type="entry name" value="P-loop_NTPase"/>
</dbReference>
<evidence type="ECO:0000256" key="4">
    <source>
        <dbReference type="ARBA" id="ARBA00022801"/>
    </source>
</evidence>
<gene>
    <name evidence="10" type="ORF">N0B31_14820</name>
</gene>
<dbReference type="Proteomes" id="UP001057580">
    <property type="component" value="Chromosome"/>
</dbReference>
<evidence type="ECO:0000256" key="6">
    <source>
        <dbReference type="ARBA" id="ARBA00022840"/>
    </source>
</evidence>
<keyword evidence="1" id="KW-0540">Nuclease</keyword>
<keyword evidence="5" id="KW-0269">Exonuclease</keyword>
<protein>
    <submittedName>
        <fullName evidence="10">PD-(D/E)XK nuclease family protein</fullName>
    </submittedName>
</protein>
<dbReference type="PANTHER" id="PTHR30591">
    <property type="entry name" value="RECBCD ENZYME SUBUNIT RECC"/>
    <property type="match status" value="1"/>
</dbReference>
<dbReference type="GO" id="GO:0006310">
    <property type="term" value="P:DNA recombination"/>
    <property type="evidence" value="ECO:0007669"/>
    <property type="project" value="TreeGrafter"/>
</dbReference>
<evidence type="ECO:0000256" key="2">
    <source>
        <dbReference type="ARBA" id="ARBA00022741"/>
    </source>
</evidence>
<dbReference type="InterPro" id="IPR038726">
    <property type="entry name" value="PDDEXK_AddAB-type"/>
</dbReference>
<dbReference type="EMBL" id="CP104003">
    <property type="protein sequence ID" value="UWM53408.1"/>
    <property type="molecule type" value="Genomic_DNA"/>
</dbReference>
<keyword evidence="8" id="KW-0234">DNA repair</keyword>
<keyword evidence="7" id="KW-0238">DNA-binding</keyword>
<dbReference type="GO" id="GO:0004527">
    <property type="term" value="F:exonuclease activity"/>
    <property type="evidence" value="ECO:0007669"/>
    <property type="project" value="UniProtKB-KW"/>
</dbReference>
<dbReference type="GeneID" id="74943720"/>
<dbReference type="Gene3D" id="3.40.50.300">
    <property type="entry name" value="P-loop containing nucleotide triphosphate hydrolases"/>
    <property type="match status" value="1"/>
</dbReference>
<dbReference type="InterPro" id="IPR011604">
    <property type="entry name" value="PDDEXK-like_dom_sf"/>
</dbReference>
<keyword evidence="6" id="KW-0067">ATP-binding</keyword>
<feature type="domain" description="PD-(D/E)XK endonuclease-like" evidence="9">
    <location>
        <begin position="723"/>
        <end position="1058"/>
    </location>
</feature>
<dbReference type="Gene3D" id="3.90.320.10">
    <property type="match status" value="1"/>
</dbReference>
<keyword evidence="3" id="KW-0227">DNA damage</keyword>
<dbReference type="PANTHER" id="PTHR30591:SF1">
    <property type="entry name" value="RECBCD ENZYME SUBUNIT RECC"/>
    <property type="match status" value="1"/>
</dbReference>
<evidence type="ECO:0000256" key="3">
    <source>
        <dbReference type="ARBA" id="ARBA00022763"/>
    </source>
</evidence>
<evidence type="ECO:0000256" key="8">
    <source>
        <dbReference type="ARBA" id="ARBA00023204"/>
    </source>
</evidence>
<dbReference type="RefSeq" id="WP_260592402.1">
    <property type="nucleotide sequence ID" value="NZ_CP104003.1"/>
</dbReference>
<accession>A0A9E7R216</accession>
<organism evidence="10 11">
    <name type="scientific">Salinirubellus salinus</name>
    <dbReference type="NCBI Taxonomy" id="1364945"/>
    <lineage>
        <taxon>Archaea</taxon>
        <taxon>Methanobacteriati</taxon>
        <taxon>Methanobacteriota</taxon>
        <taxon>Stenosarchaea group</taxon>
        <taxon>Halobacteria</taxon>
        <taxon>Halobacteriales</taxon>
        <taxon>Natronomonadaceae</taxon>
        <taxon>Salinirubellus</taxon>
    </lineage>
</organism>
<evidence type="ECO:0000256" key="7">
    <source>
        <dbReference type="ARBA" id="ARBA00023125"/>
    </source>
</evidence>
<dbReference type="GO" id="GO:0005524">
    <property type="term" value="F:ATP binding"/>
    <property type="evidence" value="ECO:0007669"/>
    <property type="project" value="UniProtKB-KW"/>
</dbReference>
<keyword evidence="4" id="KW-0378">Hydrolase</keyword>
<proteinExistence type="predicted"/>
<dbReference type="SUPFAM" id="SSF52540">
    <property type="entry name" value="P-loop containing nucleoside triphosphate hydrolases"/>
    <property type="match status" value="1"/>
</dbReference>
<evidence type="ECO:0000256" key="1">
    <source>
        <dbReference type="ARBA" id="ARBA00022722"/>
    </source>
</evidence>
<evidence type="ECO:0000313" key="11">
    <source>
        <dbReference type="Proteomes" id="UP001057580"/>
    </source>
</evidence>
<evidence type="ECO:0000313" key="10">
    <source>
        <dbReference type="EMBL" id="UWM53408.1"/>
    </source>
</evidence>
<keyword evidence="2" id="KW-0547">Nucleotide-binding</keyword>
<dbReference type="AlphaFoldDB" id="A0A9E7R216"/>
<name>A0A9E7R216_9EURY</name>
<dbReference type="GO" id="GO:0003677">
    <property type="term" value="F:DNA binding"/>
    <property type="evidence" value="ECO:0007669"/>
    <property type="project" value="UniProtKB-KW"/>
</dbReference>
<keyword evidence="11" id="KW-1185">Reference proteome</keyword>
<evidence type="ECO:0000259" key="9">
    <source>
        <dbReference type="Pfam" id="PF12705"/>
    </source>
</evidence>
<evidence type="ECO:0000256" key="5">
    <source>
        <dbReference type="ARBA" id="ARBA00022839"/>
    </source>
</evidence>